<dbReference type="PANTHER" id="PTHR21666:SF289">
    <property type="entry name" value="L-ALA--D-GLU ENDOPEPTIDASE"/>
    <property type="match status" value="1"/>
</dbReference>
<feature type="domain" description="M23ase beta-sheet core" evidence="4">
    <location>
        <begin position="301"/>
        <end position="393"/>
    </location>
</feature>
<proteinExistence type="predicted"/>
<gene>
    <name evidence="5" type="ORF">H9816_05060</name>
</gene>
<dbReference type="Gene3D" id="2.70.70.10">
    <property type="entry name" value="Glucose Permease (Domain IIA)"/>
    <property type="match status" value="1"/>
</dbReference>
<feature type="signal peptide" evidence="3">
    <location>
        <begin position="1"/>
        <end position="23"/>
    </location>
</feature>
<dbReference type="PANTHER" id="PTHR21666">
    <property type="entry name" value="PEPTIDASE-RELATED"/>
    <property type="match status" value="1"/>
</dbReference>
<dbReference type="AlphaFoldDB" id="A0A9D2DDV8"/>
<dbReference type="Gene3D" id="6.10.250.3150">
    <property type="match status" value="1"/>
</dbReference>
<evidence type="ECO:0000256" key="3">
    <source>
        <dbReference type="SAM" id="SignalP"/>
    </source>
</evidence>
<sequence>MRRFAIIFLLTLCCGVFAPKAMGQVTIKSLNEQIARAEAEIKRNEALLSKIKGEKATTLNELKLIASRISSRMNIVASLNEQIEICRRNIAAKEEEISDLEGRIDSLKQEYAEMIYAAYKNSLLNNSLAFLFSARDFQEMTLRIDYMRRYNRLREQKAAELDSLAGVMVGEKRLLDAQLAQLEESRNNRDKELKTLRADEQTYKKNSSRLAANERKIAGQIRQKEREKQNAQKQLQRLVAEEARRQSGVQRSAAEEKVRVELSNNFAQNQGKFPCPVSGGVIIDRFGRHPHPTQRGLIVDNKGVNIAGERGASVRTIFEGTVSRVVFIKGLNNCVMVNHGSYYTVYSNLAEVSVKANDRVGRNEVIGTLPATDNNDDWYLHFELWKGTTFLNPELWLAR</sequence>
<dbReference type="EMBL" id="DXCC01000017">
    <property type="protein sequence ID" value="HIZ15260.1"/>
    <property type="molecule type" value="Genomic_DNA"/>
</dbReference>
<dbReference type="CDD" id="cd12797">
    <property type="entry name" value="M23_peptidase"/>
    <property type="match status" value="1"/>
</dbReference>
<dbReference type="Proteomes" id="UP000824014">
    <property type="component" value="Unassembled WGS sequence"/>
</dbReference>
<feature type="chain" id="PRO_5039490748" evidence="3">
    <location>
        <begin position="24"/>
        <end position="399"/>
    </location>
</feature>
<evidence type="ECO:0000313" key="6">
    <source>
        <dbReference type="Proteomes" id="UP000824014"/>
    </source>
</evidence>
<dbReference type="SUPFAM" id="SSF51261">
    <property type="entry name" value="Duplicated hybrid motif"/>
    <property type="match status" value="1"/>
</dbReference>
<feature type="coiled-coil region" evidence="2">
    <location>
        <begin position="179"/>
        <end position="244"/>
    </location>
</feature>
<keyword evidence="2" id="KW-0175">Coiled coil</keyword>
<keyword evidence="1 3" id="KW-0732">Signal</keyword>
<name>A0A9D2DDV8_9BACT</name>
<feature type="coiled-coil region" evidence="2">
    <location>
        <begin position="20"/>
        <end position="117"/>
    </location>
</feature>
<accession>A0A9D2DDV8</accession>
<organism evidence="5 6">
    <name type="scientific">Candidatus Tidjanibacter faecipullorum</name>
    <dbReference type="NCBI Taxonomy" id="2838766"/>
    <lineage>
        <taxon>Bacteria</taxon>
        <taxon>Pseudomonadati</taxon>
        <taxon>Bacteroidota</taxon>
        <taxon>Bacteroidia</taxon>
        <taxon>Bacteroidales</taxon>
        <taxon>Rikenellaceae</taxon>
        <taxon>Tidjanibacter</taxon>
    </lineage>
</organism>
<comment type="caution">
    <text evidence="5">The sequence shown here is derived from an EMBL/GenBank/DDBJ whole genome shotgun (WGS) entry which is preliminary data.</text>
</comment>
<protein>
    <submittedName>
        <fullName evidence="5">Peptidoglycan DD-metalloendopeptidase family protein</fullName>
    </submittedName>
</protein>
<dbReference type="InterPro" id="IPR011055">
    <property type="entry name" value="Dup_hybrid_motif"/>
</dbReference>
<dbReference type="InterPro" id="IPR016047">
    <property type="entry name" value="M23ase_b-sheet_dom"/>
</dbReference>
<reference evidence="5" key="1">
    <citation type="journal article" date="2021" name="PeerJ">
        <title>Extensive microbial diversity within the chicken gut microbiome revealed by metagenomics and culture.</title>
        <authorList>
            <person name="Gilroy R."/>
            <person name="Ravi A."/>
            <person name="Getino M."/>
            <person name="Pursley I."/>
            <person name="Horton D.L."/>
            <person name="Alikhan N.F."/>
            <person name="Baker D."/>
            <person name="Gharbi K."/>
            <person name="Hall N."/>
            <person name="Watson M."/>
            <person name="Adriaenssens E.M."/>
            <person name="Foster-Nyarko E."/>
            <person name="Jarju S."/>
            <person name="Secka A."/>
            <person name="Antonio M."/>
            <person name="Oren A."/>
            <person name="Chaudhuri R.R."/>
            <person name="La Ragione R."/>
            <person name="Hildebrand F."/>
            <person name="Pallen M.J."/>
        </authorList>
    </citation>
    <scope>NUCLEOTIDE SEQUENCE</scope>
    <source>
        <strain evidence="5">ChiHjej11B10-19426</strain>
    </source>
</reference>
<dbReference type="InterPro" id="IPR050570">
    <property type="entry name" value="Cell_wall_metabolism_enzyme"/>
</dbReference>
<dbReference type="Pfam" id="PF01551">
    <property type="entry name" value="Peptidase_M23"/>
    <property type="match status" value="1"/>
</dbReference>
<evidence type="ECO:0000256" key="2">
    <source>
        <dbReference type="SAM" id="Coils"/>
    </source>
</evidence>
<evidence type="ECO:0000313" key="5">
    <source>
        <dbReference type="EMBL" id="HIZ15260.1"/>
    </source>
</evidence>
<dbReference type="GO" id="GO:0004222">
    <property type="term" value="F:metalloendopeptidase activity"/>
    <property type="evidence" value="ECO:0007669"/>
    <property type="project" value="TreeGrafter"/>
</dbReference>
<evidence type="ECO:0000259" key="4">
    <source>
        <dbReference type="Pfam" id="PF01551"/>
    </source>
</evidence>
<reference evidence="5" key="2">
    <citation type="submission" date="2021-04" db="EMBL/GenBank/DDBJ databases">
        <authorList>
            <person name="Gilroy R."/>
        </authorList>
    </citation>
    <scope>NUCLEOTIDE SEQUENCE</scope>
    <source>
        <strain evidence="5">ChiHjej11B10-19426</strain>
    </source>
</reference>
<evidence type="ECO:0000256" key="1">
    <source>
        <dbReference type="ARBA" id="ARBA00022729"/>
    </source>
</evidence>